<evidence type="ECO:0000313" key="1">
    <source>
        <dbReference type="EMBL" id="KAJ8723388.1"/>
    </source>
</evidence>
<organism evidence="1 2">
    <name type="scientific">Mythimna loreyi</name>
    <dbReference type="NCBI Taxonomy" id="667449"/>
    <lineage>
        <taxon>Eukaryota</taxon>
        <taxon>Metazoa</taxon>
        <taxon>Ecdysozoa</taxon>
        <taxon>Arthropoda</taxon>
        <taxon>Hexapoda</taxon>
        <taxon>Insecta</taxon>
        <taxon>Pterygota</taxon>
        <taxon>Neoptera</taxon>
        <taxon>Endopterygota</taxon>
        <taxon>Lepidoptera</taxon>
        <taxon>Glossata</taxon>
        <taxon>Ditrysia</taxon>
        <taxon>Noctuoidea</taxon>
        <taxon>Noctuidae</taxon>
        <taxon>Noctuinae</taxon>
        <taxon>Hadenini</taxon>
        <taxon>Mythimna</taxon>
    </lineage>
</organism>
<name>A0ACC2QVY3_9NEOP</name>
<protein>
    <submittedName>
        <fullName evidence="1">Uncharacterized protein</fullName>
    </submittedName>
</protein>
<comment type="caution">
    <text evidence="1">The sequence shown here is derived from an EMBL/GenBank/DDBJ whole genome shotgun (WGS) entry which is preliminary data.</text>
</comment>
<proteinExistence type="predicted"/>
<evidence type="ECO:0000313" key="2">
    <source>
        <dbReference type="Proteomes" id="UP001231649"/>
    </source>
</evidence>
<accession>A0ACC2QVY3</accession>
<dbReference type="Proteomes" id="UP001231649">
    <property type="component" value="Chromosome 14"/>
</dbReference>
<sequence length="1114" mass="124472">MVTISLILVVLANRVNSQTTLNTGSDINSLSEGLEVNTIFPSQILQTQTTSETTLAASAGNNLNDVGGTAAASFDVPGENFQAISTIYSIKNKKTNNNKNAREGNVKSLGDGSDTGNNEKYLQYSKENLGAVKAEPLVWDNCLETNFQGSSPQNMVKTQDSQNDNHDYKYQGRKEIGSLWRKRDAGNLNLNSTAGKAWLEKYNNLLNAKTEERRQQKPDLTPVKKITTTEATSTTEQTTEPTVEITVQVIPITREVFKEPKDFFNTTQTTITEDDIIASYTEDWFEEKDRSKIRFGNLPQKETYLIPALKLEQGFYPFGFMSEFFYLIYPFDFPVGLIKDIVWGEFTFPYSFLQSIKVESTFLAFIIAFACIALVIPAYLLVLGILSLFSRSRYEDEIEAGALFPEAESSNCNDRALVVVTLLVVLVCCVLISGMAVSNEQARFAASDGRNVVSCACSDIASWLSAAARELHHSLVPPVDLVLHAYKQDLKNVESLLGEPIQQAISSESGIDLVFDSLADIISESEDLSKKISSLRDVSIKAGSLASAASDRIKDLARQLENMKKHCTLKDSPLCDTINTHSLELKMKFDLILHEQQLLELRTLGVENLTRAISTARQEFRTLPAAILAQTTVVREDILRDIENRRQAVHSSAKVLSDIVRHLTSGLHTIARQLESSLERVQRYEFARWTLMLACIVTFGFVMMLITLAMLCGCGHAKNHARRTLKVSAFWLCLTSLILWGIVSAVFLIAGHAEVYVCHALWDSQYETLSDLLDRPSPLLTNNEGIFDAMFRDLENITIDVSVKDVLRDCEKDRPAYSVFQLDKILDVNKETSYFEWEELQNDFGRLASSIDVALLKTISVNFSRLLHEMLIVSDVNIAKYRMDYNVPVVGKDLPSLVDQLENIAAQVTDLTTAGRLETLATRTQRLYLTNIKPLEQLRADVVFKLTELELQLSPFRRKLNISLSHIHTAQFYIDNQGDVIAQKKVAMYISRLVSHAAGWRTHVLISTGKHAARCKPLYAVYAAARTLLCSQYVSSLHGWWVCGFFLGISWCAALTPLCVKLWRAYGRKIRAHEAMTLANLGSGQQETPTTALCDGSNWNTPGPPVPPTRSDSW</sequence>
<keyword evidence="2" id="KW-1185">Reference proteome</keyword>
<reference evidence="1" key="1">
    <citation type="submission" date="2023-03" db="EMBL/GenBank/DDBJ databases">
        <title>Chromosome-level genomes of two armyworms, Mythimna separata and Mythimna loreyi, provide insights into the biosynthesis and reception of sex pheromones.</title>
        <authorList>
            <person name="Zhao H."/>
        </authorList>
    </citation>
    <scope>NUCLEOTIDE SEQUENCE</scope>
    <source>
        <strain evidence="1">BeijingLab</strain>
    </source>
</reference>
<dbReference type="EMBL" id="CM056790">
    <property type="protein sequence ID" value="KAJ8723388.1"/>
    <property type="molecule type" value="Genomic_DNA"/>
</dbReference>
<gene>
    <name evidence="1" type="ORF">PYW08_003300</name>
</gene>